<evidence type="ECO:0000313" key="3">
    <source>
        <dbReference type="Proteomes" id="UP000669239"/>
    </source>
</evidence>
<protein>
    <submittedName>
        <fullName evidence="2">Glycosyltransferase family 4 protein</fullName>
    </submittedName>
</protein>
<gene>
    <name evidence="2" type="ORF">G5B36_27760</name>
    <name evidence="1" type="ORF">L0N08_28035</name>
</gene>
<dbReference type="SUPFAM" id="SSF53756">
    <property type="entry name" value="UDP-Glycosyltransferase/glycogen phosphorylase"/>
    <property type="match status" value="1"/>
</dbReference>
<reference evidence="2 3" key="1">
    <citation type="journal article" date="2020" name="Cell Host Microbe">
        <title>Functional and Genomic Variation between Human-Derived Isolates of Lachnospiraceae Reveals Inter- and Intra-Species Diversity.</title>
        <authorList>
            <person name="Sorbara M.T."/>
            <person name="Littmann E.R."/>
            <person name="Fontana E."/>
            <person name="Moody T.U."/>
            <person name="Kohout C.E."/>
            <person name="Gjonbalaj M."/>
            <person name="Eaton V."/>
            <person name="Seok R."/>
            <person name="Leiner I.M."/>
            <person name="Pamer E.G."/>
        </authorList>
    </citation>
    <scope>NUCLEOTIDE SEQUENCE [LARGE SCALE GENOMIC DNA]</scope>
    <source>
        <strain evidence="2 3">MSK.1.17</strain>
    </source>
</reference>
<dbReference type="EMBL" id="JAAITT010000073">
    <property type="protein sequence ID" value="NSJ52447.1"/>
    <property type="molecule type" value="Genomic_DNA"/>
</dbReference>
<keyword evidence="3" id="KW-1185">Reference proteome</keyword>
<reference evidence="1" key="3">
    <citation type="submission" date="2022-01" db="EMBL/GenBank/DDBJ databases">
        <title>Collection of gut derived symbiotic bacterial strains cultured from healthy donors.</title>
        <authorList>
            <person name="Lin H."/>
            <person name="Kohout C."/>
            <person name="Waligurski E."/>
            <person name="Pamer E.G."/>
        </authorList>
    </citation>
    <scope>NUCLEOTIDE SEQUENCE</scope>
    <source>
        <strain evidence="1">DFI.6.55</strain>
    </source>
</reference>
<dbReference type="EMBL" id="JAKNGE010000057">
    <property type="protein sequence ID" value="MCG4749263.1"/>
    <property type="molecule type" value="Genomic_DNA"/>
</dbReference>
<comment type="caution">
    <text evidence="1">The sequence shown here is derived from an EMBL/GenBank/DDBJ whole genome shotgun (WGS) entry which is preliminary data.</text>
</comment>
<dbReference type="AlphaFoldDB" id="A0AAW5BZ11"/>
<accession>A0AAW5BZ11</accession>
<evidence type="ECO:0000313" key="4">
    <source>
        <dbReference type="Proteomes" id="UP001299608"/>
    </source>
</evidence>
<name>A0AAW5BZ11_9FIRM</name>
<dbReference type="RefSeq" id="WP_117562990.1">
    <property type="nucleotide sequence ID" value="NZ_JAAITT010000073.1"/>
</dbReference>
<evidence type="ECO:0000313" key="2">
    <source>
        <dbReference type="EMBL" id="NSJ52447.1"/>
    </source>
</evidence>
<dbReference type="Proteomes" id="UP001299608">
    <property type="component" value="Unassembled WGS sequence"/>
</dbReference>
<sequence>MVQNNKAVIITSSSTYESRVNAIEEFLFFKGYDVLVLEPGYDHHTKQERYSRKNNHEYLPMIAYKKNLSLRRIYSLHDFAKKAFHRAEKEAPVLLYVLIPANSLAKFCSRYKRKYSGMLIYDILDMWPESLPFRFGKTCWPFSVWRNLRDDNLKFADAVITECKLFASLLERRLGYRPKTVYWPKEICRPEWTCIPDLNSIHICYLGAVNHIIDRETIVDLVGRLNRKKKIIFHLIGEGENRTYFIEELVNAGIEVKDEGAIYDEDVKCRIIQQCHWGLNIMKSQVCVGLTMKSVEYLAFGLPILNTIQGDTWNLVENERVGYNCSKMMNESQINEIIYLSEELVKSRTHIRDIYEKNFSVSAFYKQMEIVWSQLDIQRGKEQ</sequence>
<dbReference type="Gene3D" id="3.40.50.2000">
    <property type="entry name" value="Glycogen Phosphorylase B"/>
    <property type="match status" value="1"/>
</dbReference>
<organism evidence="1 4">
    <name type="scientific">Enterocloster aldenensis</name>
    <dbReference type="NCBI Taxonomy" id="358742"/>
    <lineage>
        <taxon>Bacteria</taxon>
        <taxon>Bacillati</taxon>
        <taxon>Bacillota</taxon>
        <taxon>Clostridia</taxon>
        <taxon>Lachnospirales</taxon>
        <taxon>Lachnospiraceae</taxon>
        <taxon>Enterocloster</taxon>
    </lineage>
</organism>
<dbReference type="Proteomes" id="UP000669239">
    <property type="component" value="Unassembled WGS sequence"/>
</dbReference>
<proteinExistence type="predicted"/>
<evidence type="ECO:0000313" key="1">
    <source>
        <dbReference type="EMBL" id="MCG4749263.1"/>
    </source>
</evidence>
<reference evidence="2" key="2">
    <citation type="submission" date="2020-02" db="EMBL/GenBank/DDBJ databases">
        <authorList>
            <person name="Littmann E."/>
            <person name="Sorbara M."/>
        </authorList>
    </citation>
    <scope>NUCLEOTIDE SEQUENCE</scope>
    <source>
        <strain evidence="2">MSK.1.17</strain>
    </source>
</reference>